<dbReference type="AlphaFoldDB" id="A0A2T2NV09"/>
<feature type="region of interest" description="Disordered" evidence="1">
    <location>
        <begin position="172"/>
        <end position="236"/>
    </location>
</feature>
<sequence>MIREGCGPAAWHASLVRSNRRQERPQDMALANTRRTRIGRFYCPRSKGAIYSIAGAWPLRTSVPNKGPGCWSLTFFTFFSPLPSRIAVRSAQCTQTAEACAPLTEAPALTPPPPSHVFFLFAGREPTFCHGLVDEAHGRLVSGQPCRGTNTAAGAWLGQPLTAPERQAKRIWGGARDRSGHDESQRAGGHGKAGRAGRGGLASGRCTSGPALSHTAGSWARASRPLQPAAQDVGINPRTGWAPNEYRHLVWPGFSSQGLAGRRAGMRSGEGESDGLARHWDSLSDATALQQRQRQRQRQRQQQQ</sequence>
<name>A0A2T2NV09_CORCC</name>
<evidence type="ECO:0000313" key="2">
    <source>
        <dbReference type="EMBL" id="PSN68928.1"/>
    </source>
</evidence>
<evidence type="ECO:0000256" key="1">
    <source>
        <dbReference type="SAM" id="MobiDB-lite"/>
    </source>
</evidence>
<keyword evidence="3" id="KW-1185">Reference proteome</keyword>
<feature type="compositionally biased region" description="Gly residues" evidence="1">
    <location>
        <begin position="188"/>
        <end position="202"/>
    </location>
</feature>
<dbReference type="EMBL" id="KZ678133">
    <property type="protein sequence ID" value="PSN68928.1"/>
    <property type="molecule type" value="Genomic_DNA"/>
</dbReference>
<feature type="compositionally biased region" description="Basic residues" evidence="1">
    <location>
        <begin position="293"/>
        <end position="304"/>
    </location>
</feature>
<gene>
    <name evidence="2" type="ORF">BS50DRAFT_663705</name>
</gene>
<accession>A0A2T2NV09</accession>
<feature type="region of interest" description="Disordered" evidence="1">
    <location>
        <begin position="258"/>
        <end position="304"/>
    </location>
</feature>
<evidence type="ECO:0000313" key="3">
    <source>
        <dbReference type="Proteomes" id="UP000240883"/>
    </source>
</evidence>
<organism evidence="2 3">
    <name type="scientific">Corynespora cassiicola Philippines</name>
    <dbReference type="NCBI Taxonomy" id="1448308"/>
    <lineage>
        <taxon>Eukaryota</taxon>
        <taxon>Fungi</taxon>
        <taxon>Dikarya</taxon>
        <taxon>Ascomycota</taxon>
        <taxon>Pezizomycotina</taxon>
        <taxon>Dothideomycetes</taxon>
        <taxon>Pleosporomycetidae</taxon>
        <taxon>Pleosporales</taxon>
        <taxon>Corynesporascaceae</taxon>
        <taxon>Corynespora</taxon>
    </lineage>
</organism>
<proteinExistence type="predicted"/>
<protein>
    <submittedName>
        <fullName evidence="2">Uncharacterized protein</fullName>
    </submittedName>
</protein>
<dbReference type="Proteomes" id="UP000240883">
    <property type="component" value="Unassembled WGS sequence"/>
</dbReference>
<reference evidence="2 3" key="1">
    <citation type="journal article" date="2018" name="Front. Microbiol.">
        <title>Genome-Wide Analysis of Corynespora cassiicola Leaf Fall Disease Putative Effectors.</title>
        <authorList>
            <person name="Lopez D."/>
            <person name="Ribeiro S."/>
            <person name="Label P."/>
            <person name="Fumanal B."/>
            <person name="Venisse J.S."/>
            <person name="Kohler A."/>
            <person name="de Oliveira R.R."/>
            <person name="Labutti K."/>
            <person name="Lipzen A."/>
            <person name="Lail K."/>
            <person name="Bauer D."/>
            <person name="Ohm R.A."/>
            <person name="Barry K.W."/>
            <person name="Spatafora J."/>
            <person name="Grigoriev I.V."/>
            <person name="Martin F.M."/>
            <person name="Pujade-Renaud V."/>
        </authorList>
    </citation>
    <scope>NUCLEOTIDE SEQUENCE [LARGE SCALE GENOMIC DNA]</scope>
    <source>
        <strain evidence="2 3">Philippines</strain>
    </source>
</reference>
<feature type="compositionally biased region" description="Basic and acidic residues" evidence="1">
    <location>
        <begin position="175"/>
        <end position="185"/>
    </location>
</feature>